<comment type="caution">
    <text evidence="1">The sequence shown here is derived from an EMBL/GenBank/DDBJ whole genome shotgun (WGS) entry which is preliminary data.</text>
</comment>
<proteinExistence type="predicted"/>
<organism evidence="1 2">
    <name type="scientific">Hibiscus sabdariffa</name>
    <name type="common">roselle</name>
    <dbReference type="NCBI Taxonomy" id="183260"/>
    <lineage>
        <taxon>Eukaryota</taxon>
        <taxon>Viridiplantae</taxon>
        <taxon>Streptophyta</taxon>
        <taxon>Embryophyta</taxon>
        <taxon>Tracheophyta</taxon>
        <taxon>Spermatophyta</taxon>
        <taxon>Magnoliopsida</taxon>
        <taxon>eudicotyledons</taxon>
        <taxon>Gunneridae</taxon>
        <taxon>Pentapetalae</taxon>
        <taxon>rosids</taxon>
        <taxon>malvids</taxon>
        <taxon>Malvales</taxon>
        <taxon>Malvaceae</taxon>
        <taxon>Malvoideae</taxon>
        <taxon>Hibiscus</taxon>
    </lineage>
</organism>
<gene>
    <name evidence="1" type="ORF">V6N12_065604</name>
</gene>
<keyword evidence="2" id="KW-1185">Reference proteome</keyword>
<protein>
    <submittedName>
        <fullName evidence="1">Uncharacterized protein</fullName>
    </submittedName>
</protein>
<dbReference type="Proteomes" id="UP001472677">
    <property type="component" value="Unassembled WGS sequence"/>
</dbReference>
<reference evidence="1 2" key="1">
    <citation type="journal article" date="2024" name="G3 (Bethesda)">
        <title>Genome assembly of Hibiscus sabdariffa L. provides insights into metabolisms of medicinal natural products.</title>
        <authorList>
            <person name="Kim T."/>
        </authorList>
    </citation>
    <scope>NUCLEOTIDE SEQUENCE [LARGE SCALE GENOMIC DNA]</scope>
    <source>
        <strain evidence="1">TK-2024</strain>
        <tissue evidence="1">Old leaves</tissue>
    </source>
</reference>
<evidence type="ECO:0000313" key="1">
    <source>
        <dbReference type="EMBL" id="KAK8597128.1"/>
    </source>
</evidence>
<dbReference type="EMBL" id="JBBPBM010000002">
    <property type="protein sequence ID" value="KAK8597128.1"/>
    <property type="molecule type" value="Genomic_DNA"/>
</dbReference>
<evidence type="ECO:0000313" key="2">
    <source>
        <dbReference type="Proteomes" id="UP001472677"/>
    </source>
</evidence>
<sequence>MVRSEMPMELGDALRDLTRMLCDEEVEVLLFDIHPSKAPRIDGMQVDFYQRNWLILAAPKCVGSVTVVLMVDAGRSWDSSKFQPLLSIEILHRIVASISPMVGSPNDSLGWRWNPDHTFFVKSAYACKSSVVLVDSSREVNTSLQSRRASLSISCDEARSLAKWLPLPVGWCKVNVDDAKDSSLGWAACGVTNRGFMVFGIMDLQNW</sequence>
<name>A0ABR2G9I4_9ROSI</name>
<accession>A0ABR2G9I4</accession>